<feature type="transmembrane region" description="Helical" evidence="2">
    <location>
        <begin position="147"/>
        <end position="170"/>
    </location>
</feature>
<feature type="signal peptide" evidence="3">
    <location>
        <begin position="1"/>
        <end position="24"/>
    </location>
</feature>
<evidence type="ECO:0000313" key="5">
    <source>
        <dbReference type="Proteomes" id="UP001321473"/>
    </source>
</evidence>
<evidence type="ECO:0000256" key="3">
    <source>
        <dbReference type="SAM" id="SignalP"/>
    </source>
</evidence>
<keyword evidence="2" id="KW-0812">Transmembrane</keyword>
<gene>
    <name evidence="4" type="ORF">V5799_008872</name>
</gene>
<feature type="region of interest" description="Disordered" evidence="1">
    <location>
        <begin position="49"/>
        <end position="70"/>
    </location>
</feature>
<organism evidence="4 5">
    <name type="scientific">Amblyomma americanum</name>
    <name type="common">Lone star tick</name>
    <dbReference type="NCBI Taxonomy" id="6943"/>
    <lineage>
        <taxon>Eukaryota</taxon>
        <taxon>Metazoa</taxon>
        <taxon>Ecdysozoa</taxon>
        <taxon>Arthropoda</taxon>
        <taxon>Chelicerata</taxon>
        <taxon>Arachnida</taxon>
        <taxon>Acari</taxon>
        <taxon>Parasitiformes</taxon>
        <taxon>Ixodida</taxon>
        <taxon>Ixodoidea</taxon>
        <taxon>Ixodidae</taxon>
        <taxon>Amblyomminae</taxon>
        <taxon>Amblyomma</taxon>
    </lineage>
</organism>
<feature type="region of interest" description="Disordered" evidence="1">
    <location>
        <begin position="182"/>
        <end position="201"/>
    </location>
</feature>
<dbReference type="Proteomes" id="UP001321473">
    <property type="component" value="Unassembled WGS sequence"/>
</dbReference>
<sequence>MSWAVLARAILLGVLLDAGRRGHAASHEGLFAHADETPVPELTWRRLGAASEEPSTSPSGPELSRRDGKGGTAAGVVAVAEAGKPGKIVLLSAGQLLNGTGAYRVAGDDRVRKAAGFEVAYDYYFKPQDPTVPNSSFKSMTKKSMPLILATAFLVILVVCIAVCISGICWERTRRLVAARASAGSGMGPPDLPRDAAAGDSGGAGYGNDKYMI</sequence>
<dbReference type="AlphaFoldDB" id="A0AAQ4FC72"/>
<accession>A0AAQ4FC72</accession>
<comment type="caution">
    <text evidence="4">The sequence shown here is derived from an EMBL/GenBank/DDBJ whole genome shotgun (WGS) entry which is preliminary data.</text>
</comment>
<keyword evidence="2" id="KW-0472">Membrane</keyword>
<keyword evidence="2" id="KW-1133">Transmembrane helix</keyword>
<name>A0AAQ4FC72_AMBAM</name>
<evidence type="ECO:0000256" key="2">
    <source>
        <dbReference type="SAM" id="Phobius"/>
    </source>
</evidence>
<feature type="chain" id="PRO_5042903006" evidence="3">
    <location>
        <begin position="25"/>
        <end position="213"/>
    </location>
</feature>
<keyword evidence="5" id="KW-1185">Reference proteome</keyword>
<evidence type="ECO:0000256" key="1">
    <source>
        <dbReference type="SAM" id="MobiDB-lite"/>
    </source>
</evidence>
<reference evidence="4 5" key="1">
    <citation type="journal article" date="2023" name="Arcadia Sci">
        <title>De novo assembly of a long-read Amblyomma americanum tick genome.</title>
        <authorList>
            <person name="Chou S."/>
            <person name="Poskanzer K.E."/>
            <person name="Rollins M."/>
            <person name="Thuy-Boun P.S."/>
        </authorList>
    </citation>
    <scope>NUCLEOTIDE SEQUENCE [LARGE SCALE GENOMIC DNA]</scope>
    <source>
        <strain evidence="4">F_SG_1</strain>
        <tissue evidence="4">Salivary glands</tissue>
    </source>
</reference>
<dbReference type="EMBL" id="JARKHS020004277">
    <property type="protein sequence ID" value="KAK8784759.1"/>
    <property type="molecule type" value="Genomic_DNA"/>
</dbReference>
<proteinExistence type="predicted"/>
<keyword evidence="3" id="KW-0732">Signal</keyword>
<feature type="compositionally biased region" description="Low complexity" evidence="1">
    <location>
        <begin position="51"/>
        <end position="62"/>
    </location>
</feature>
<protein>
    <submittedName>
        <fullName evidence="4">Uncharacterized protein</fullName>
    </submittedName>
</protein>
<evidence type="ECO:0000313" key="4">
    <source>
        <dbReference type="EMBL" id="KAK8784759.1"/>
    </source>
</evidence>